<accession>A0A481YYH8</accession>
<dbReference type="Pfam" id="PF13475">
    <property type="entry name" value="DUF4116"/>
    <property type="match status" value="1"/>
</dbReference>
<dbReference type="EMBL" id="MK500355">
    <property type="protein sequence ID" value="QBK87516.1"/>
    <property type="molecule type" value="Genomic_DNA"/>
</dbReference>
<proteinExistence type="predicted"/>
<feature type="domain" description="DUF4116" evidence="1">
    <location>
        <begin position="255"/>
        <end position="291"/>
    </location>
</feature>
<organism evidence="2">
    <name type="scientific">Marseillevirus LCMAC201</name>
    <dbReference type="NCBI Taxonomy" id="2506605"/>
    <lineage>
        <taxon>Viruses</taxon>
        <taxon>Varidnaviria</taxon>
        <taxon>Bamfordvirae</taxon>
        <taxon>Nucleocytoviricota</taxon>
        <taxon>Megaviricetes</taxon>
        <taxon>Pimascovirales</taxon>
        <taxon>Pimascovirales incertae sedis</taxon>
        <taxon>Marseilleviridae</taxon>
    </lineage>
</organism>
<sequence>MSSAISISTVITPADLPPRQRFFKLTNLDELHNGFHYTTGLNTDTVSFNPTGECSSGGLYFFDESQLKYFLTYTVGVVYIREVTFPVDARIYCETNKYKCDKFIIGERKQFYLDEYLSNEEILTAVNGGMMLEYVKVQTSEICIAAVNKCGRALKYVKVQTSEICIAAVQQDGRALRFVHQQTSEICIAAVNKWGRALKYVKVQTSEICIAAVQQDGRALRFVHQQTPEICLEAVQHGRGVRIEDQQKTQERREAAVQQDGRALQFVHQQTPEICLEAVQKDGRVLKYVEKKTPEICLAACRAYRAGRIVNACMHYCNMDYSPSYMWNEK</sequence>
<name>A0A481YYH8_9VIRU</name>
<evidence type="ECO:0000259" key="1">
    <source>
        <dbReference type="Pfam" id="PF13475"/>
    </source>
</evidence>
<dbReference type="InterPro" id="IPR025197">
    <property type="entry name" value="DUF4116"/>
</dbReference>
<evidence type="ECO:0000313" key="2">
    <source>
        <dbReference type="EMBL" id="QBK87516.1"/>
    </source>
</evidence>
<gene>
    <name evidence="2" type="ORF">LCMAC201_04260</name>
</gene>
<reference evidence="2" key="1">
    <citation type="journal article" date="2019" name="MBio">
        <title>Virus Genomes from Deep Sea Sediments Expand the Ocean Megavirome and Support Independent Origins of Viral Gigantism.</title>
        <authorList>
            <person name="Backstrom D."/>
            <person name="Yutin N."/>
            <person name="Jorgensen S.L."/>
            <person name="Dharamshi J."/>
            <person name="Homa F."/>
            <person name="Zaremba-Niedwiedzka K."/>
            <person name="Spang A."/>
            <person name="Wolf Y.I."/>
            <person name="Koonin E.V."/>
            <person name="Ettema T.J."/>
        </authorList>
    </citation>
    <scope>NUCLEOTIDE SEQUENCE</scope>
</reference>
<protein>
    <recommendedName>
        <fullName evidence="1">DUF4116 domain-containing protein</fullName>
    </recommendedName>
</protein>